<gene>
    <name evidence="3" type="ORF">CONLIGDRAFT_583766</name>
</gene>
<feature type="compositionally biased region" description="Basic residues" evidence="1">
    <location>
        <begin position="16"/>
        <end position="28"/>
    </location>
</feature>
<dbReference type="Proteomes" id="UP000182658">
    <property type="component" value="Unassembled WGS sequence"/>
</dbReference>
<organism evidence="3 4">
    <name type="scientific">Coniochaeta ligniaria NRRL 30616</name>
    <dbReference type="NCBI Taxonomy" id="1408157"/>
    <lineage>
        <taxon>Eukaryota</taxon>
        <taxon>Fungi</taxon>
        <taxon>Dikarya</taxon>
        <taxon>Ascomycota</taxon>
        <taxon>Pezizomycotina</taxon>
        <taxon>Sordariomycetes</taxon>
        <taxon>Sordariomycetidae</taxon>
        <taxon>Coniochaetales</taxon>
        <taxon>Coniochaetaceae</taxon>
        <taxon>Coniochaeta</taxon>
    </lineage>
</organism>
<keyword evidence="2" id="KW-0812">Transmembrane</keyword>
<evidence type="ECO:0000313" key="4">
    <source>
        <dbReference type="Proteomes" id="UP000182658"/>
    </source>
</evidence>
<feature type="transmembrane region" description="Helical" evidence="2">
    <location>
        <begin position="129"/>
        <end position="151"/>
    </location>
</feature>
<evidence type="ECO:0000313" key="3">
    <source>
        <dbReference type="EMBL" id="OIW24869.1"/>
    </source>
</evidence>
<dbReference type="PANTHER" id="PTHR35394">
    <property type="entry name" value="DUF3176 DOMAIN-CONTAINING PROTEIN"/>
    <property type="match status" value="1"/>
</dbReference>
<dbReference type="InterPro" id="IPR021514">
    <property type="entry name" value="DUF3176"/>
</dbReference>
<dbReference type="AlphaFoldDB" id="A0A1J7IBQ8"/>
<dbReference type="InParanoid" id="A0A1J7IBQ8"/>
<accession>A0A1J7IBQ8</accession>
<feature type="transmembrane region" description="Helical" evidence="2">
    <location>
        <begin position="77"/>
        <end position="108"/>
    </location>
</feature>
<name>A0A1J7IBQ8_9PEZI</name>
<evidence type="ECO:0000256" key="1">
    <source>
        <dbReference type="SAM" id="MobiDB-lite"/>
    </source>
</evidence>
<proteinExistence type="predicted"/>
<dbReference type="EMBL" id="KV875102">
    <property type="protein sequence ID" value="OIW24869.1"/>
    <property type="molecule type" value="Genomic_DNA"/>
</dbReference>
<keyword evidence="2" id="KW-0472">Membrane</keyword>
<dbReference type="OrthoDB" id="5376804at2759"/>
<dbReference type="STRING" id="1408157.A0A1J7IBQ8"/>
<protein>
    <submittedName>
        <fullName evidence="3">Uncharacterized protein</fullName>
    </submittedName>
</protein>
<dbReference type="PANTHER" id="PTHR35394:SF5">
    <property type="entry name" value="DUF3176 DOMAIN-CONTAINING PROTEIN"/>
    <property type="match status" value="1"/>
</dbReference>
<sequence>MEPLFRNTDAHDANRNKLKRPRSQKARQTKPTLVNKLKETWLFEAVAFLVAAGCLAATVLLLRAFDGQPVPKWPFTLNFVVSLLGTVASAATLFGANSGIAQLKWAFFSKRPRKLVDLSTFQNARGGPAGAVELLPLAMFGALAIILAVLWDPFTQNVIRYENANIASSTDVSLLARSIEYSTQGPPLDYTDHYLDPRLLLNMQSTLITATNTDLNTPTFFCSTGNCTWDPFATLAFCSSCADISSGIEVDCTSSGSPGDAYHWMCSSNLPNDVSQMLLNPDGTSTLMNITNVGGNALVYKDSTGIVFQSVRLLEPWVGLPNFRGLGARLRSFTERDTDQPPVSPSNYSATECTLSPCVLSLQAEVSKGIYRETILDTWMEGGNVSLGRFHPLNPPWGPEQGLMGNQSFGWSPETNYDWLEQGFPEKAIAGWVETNDGNAGVRPSGGELQQFIYYANFSAATCGSPNDDTFACAMQAVAASLTKTLRDAGVNANGTRSADLVAGQALASTTLVHVQWYWLALPLAVWLLGLATWLGTAAQSAHQRLPKWRDNILPLLFLYRHGEQTACSEELHGNAIWAYEDLAKHLRVRLRPDDQGMLRFESRERDSNLSTSGVALPRKPTHFYGV</sequence>
<evidence type="ECO:0000256" key="2">
    <source>
        <dbReference type="SAM" id="Phobius"/>
    </source>
</evidence>
<dbReference type="Pfam" id="PF11374">
    <property type="entry name" value="DUF3176"/>
    <property type="match status" value="1"/>
</dbReference>
<keyword evidence="2" id="KW-1133">Transmembrane helix</keyword>
<reference evidence="3 4" key="1">
    <citation type="submission" date="2016-10" db="EMBL/GenBank/DDBJ databases">
        <title>Draft genome sequence of Coniochaeta ligniaria NRRL30616, a lignocellulolytic fungus for bioabatement of inhibitors in plant biomass hydrolysates.</title>
        <authorList>
            <consortium name="DOE Joint Genome Institute"/>
            <person name="Jimenez D.J."/>
            <person name="Hector R.E."/>
            <person name="Riley R."/>
            <person name="Sun H."/>
            <person name="Grigoriev I.V."/>
            <person name="Van Elsas J.D."/>
            <person name="Nichols N.N."/>
        </authorList>
    </citation>
    <scope>NUCLEOTIDE SEQUENCE [LARGE SCALE GENOMIC DNA]</scope>
    <source>
        <strain evidence="3 4">NRRL 30616</strain>
    </source>
</reference>
<keyword evidence="4" id="KW-1185">Reference proteome</keyword>
<feature type="transmembrane region" description="Helical" evidence="2">
    <location>
        <begin position="41"/>
        <end position="65"/>
    </location>
</feature>
<feature type="transmembrane region" description="Helical" evidence="2">
    <location>
        <begin position="517"/>
        <end position="539"/>
    </location>
</feature>
<feature type="region of interest" description="Disordered" evidence="1">
    <location>
        <begin position="1"/>
        <end position="30"/>
    </location>
</feature>